<feature type="region of interest" description="Disordered" evidence="1">
    <location>
        <begin position="1"/>
        <end position="58"/>
    </location>
</feature>
<feature type="non-terminal residue" evidence="2">
    <location>
        <position position="344"/>
    </location>
</feature>
<name>A0A8J5ZF46_GALPY</name>
<comment type="caution">
    <text evidence="2">The sequence shown here is derived from an EMBL/GenBank/DDBJ whole genome shotgun (WGS) entry which is preliminary data.</text>
</comment>
<dbReference type="GO" id="GO:0016757">
    <property type="term" value="F:glycosyltransferase activity"/>
    <property type="evidence" value="ECO:0007669"/>
    <property type="project" value="UniProtKB-KW"/>
</dbReference>
<evidence type="ECO:0000256" key="1">
    <source>
        <dbReference type="SAM" id="MobiDB-lite"/>
    </source>
</evidence>
<feature type="region of interest" description="Disordered" evidence="1">
    <location>
        <begin position="64"/>
        <end position="83"/>
    </location>
</feature>
<dbReference type="EMBL" id="JAGFMF010012284">
    <property type="protein sequence ID" value="KAG8504704.1"/>
    <property type="molecule type" value="Genomic_DNA"/>
</dbReference>
<dbReference type="GO" id="GO:0005829">
    <property type="term" value="C:cytosol"/>
    <property type="evidence" value="ECO:0007669"/>
    <property type="project" value="TreeGrafter"/>
</dbReference>
<keyword evidence="2" id="KW-0328">Glycosyltransferase</keyword>
<dbReference type="PANTHER" id="PTHR43340:SF5">
    <property type="entry name" value="PHOSPHORIBOSYLTRANSFERASE DOMAIN-CONTAINING PROTEIN 1"/>
    <property type="match status" value="1"/>
</dbReference>
<dbReference type="PANTHER" id="PTHR43340">
    <property type="entry name" value="HYPOXANTHINE-GUANINE PHOSPHORIBOSYLTRANSFERASE"/>
    <property type="match status" value="1"/>
</dbReference>
<dbReference type="Proteomes" id="UP000700334">
    <property type="component" value="Unassembled WGS sequence"/>
</dbReference>
<sequence>CSDRLGEAGDTGILSDHVKTEPPAARFLESQRRAAGWARLRRRVSRDPRDAPRYPRPALRCSRRCSAAAPPPPLAPPSSPTPLFSGRLCSPELREPSGEAGAAAEALDQCQAGDLTPAACFPRRSGAERAIPHAVPRRPSRALFPSRFPRENMAGSSEAAPDYRRGVVIASDWPGYELNLFTLPQKYYEDLEYVLIPHGIIVDRIERLAKDIMKDIGHCDFTVLYLFKRGGNHFFLDLMEHFNNSSQCSNKLISVMVHFIELRSYRTGSSSLAESHLGLGFGDGQMDSTQLFRDAGWVQNCKSTEELQAIIEGENLSTLAGQPSPPMLSIRDAQLLITTAILLL</sequence>
<keyword evidence="3" id="KW-1185">Reference proteome</keyword>
<organism evidence="2 3">
    <name type="scientific">Galemys pyrenaicus</name>
    <name type="common">Iberian desman</name>
    <name type="synonym">Pyrenean desman</name>
    <dbReference type="NCBI Taxonomy" id="202257"/>
    <lineage>
        <taxon>Eukaryota</taxon>
        <taxon>Metazoa</taxon>
        <taxon>Chordata</taxon>
        <taxon>Craniata</taxon>
        <taxon>Vertebrata</taxon>
        <taxon>Euteleostomi</taxon>
        <taxon>Mammalia</taxon>
        <taxon>Eutheria</taxon>
        <taxon>Laurasiatheria</taxon>
        <taxon>Eulipotyphla</taxon>
        <taxon>Talpidae</taxon>
        <taxon>Galemys</taxon>
    </lineage>
</organism>
<dbReference type="OrthoDB" id="9449045at2759"/>
<dbReference type="AlphaFoldDB" id="A0A8J5ZF46"/>
<dbReference type="InterPro" id="IPR029057">
    <property type="entry name" value="PRTase-like"/>
</dbReference>
<evidence type="ECO:0000313" key="2">
    <source>
        <dbReference type="EMBL" id="KAG8504704.1"/>
    </source>
</evidence>
<keyword evidence="2" id="KW-0808">Transferase</keyword>
<dbReference type="InterPro" id="IPR050408">
    <property type="entry name" value="HGPRT"/>
</dbReference>
<dbReference type="Gene3D" id="3.40.50.2020">
    <property type="match status" value="1"/>
</dbReference>
<feature type="compositionally biased region" description="Pro residues" evidence="1">
    <location>
        <begin position="69"/>
        <end position="80"/>
    </location>
</feature>
<proteinExistence type="predicted"/>
<evidence type="ECO:0000313" key="3">
    <source>
        <dbReference type="Proteomes" id="UP000700334"/>
    </source>
</evidence>
<accession>A0A8J5ZF46</accession>
<protein>
    <submittedName>
        <fullName evidence="2">Phosphoribosyltransferase domain-containing protein 1</fullName>
    </submittedName>
</protein>
<gene>
    <name evidence="2" type="ORF">J0S82_004597</name>
</gene>
<feature type="non-terminal residue" evidence="2">
    <location>
        <position position="1"/>
    </location>
</feature>
<reference evidence="2" key="1">
    <citation type="journal article" date="2021" name="Evol. Appl.">
        <title>The genome of the Pyrenean desman and the effects of bottlenecks and inbreeding on the genomic landscape of an endangered species.</title>
        <authorList>
            <person name="Escoda L."/>
            <person name="Castresana J."/>
        </authorList>
    </citation>
    <scope>NUCLEOTIDE SEQUENCE</scope>
    <source>
        <strain evidence="2">IBE-C5619</strain>
    </source>
</reference>
<dbReference type="SUPFAM" id="SSF53271">
    <property type="entry name" value="PRTase-like"/>
    <property type="match status" value="1"/>
</dbReference>